<protein>
    <submittedName>
        <fullName evidence="1">Uncharacterized protein</fullName>
    </submittedName>
</protein>
<accession>A0A3N4HBQ9</accession>
<proteinExistence type="predicted"/>
<dbReference type="EMBL" id="ML119895">
    <property type="protein sequence ID" value="RPA71853.1"/>
    <property type="molecule type" value="Genomic_DNA"/>
</dbReference>
<evidence type="ECO:0000313" key="1">
    <source>
        <dbReference type="EMBL" id="RPA71853.1"/>
    </source>
</evidence>
<dbReference type="AlphaFoldDB" id="A0A3N4HBQ9"/>
<gene>
    <name evidence="1" type="ORF">BJ508DRAFT_335632</name>
</gene>
<name>A0A3N4HBQ9_ASCIM</name>
<evidence type="ECO:0000313" key="2">
    <source>
        <dbReference type="Proteomes" id="UP000275078"/>
    </source>
</evidence>
<dbReference type="Proteomes" id="UP000275078">
    <property type="component" value="Unassembled WGS sequence"/>
</dbReference>
<organism evidence="1 2">
    <name type="scientific">Ascobolus immersus RN42</name>
    <dbReference type="NCBI Taxonomy" id="1160509"/>
    <lineage>
        <taxon>Eukaryota</taxon>
        <taxon>Fungi</taxon>
        <taxon>Dikarya</taxon>
        <taxon>Ascomycota</taxon>
        <taxon>Pezizomycotina</taxon>
        <taxon>Pezizomycetes</taxon>
        <taxon>Pezizales</taxon>
        <taxon>Ascobolaceae</taxon>
        <taxon>Ascobolus</taxon>
    </lineage>
</organism>
<keyword evidence="2" id="KW-1185">Reference proteome</keyword>
<sequence>MSGESQPNRQTSAEHDEKTLEFERYYSEINDNVEKFYKLATEDREGTMTKGIIITMTASVQPIGPISSRIATAFNNLLGLVQADFYDSYAQRILAAPSAATKKVLCAKAGEALSPQYSGIVRRLKDLRQASDSLVRKVIRENNQFSVLNPTQYNEILAGLATLREQSTNNVLSLLKTQSELLQEFGVTAYCQHFDETEYRFEHWPVGQLTASDVDRYTH</sequence>
<reference evidence="1 2" key="1">
    <citation type="journal article" date="2018" name="Nat. Ecol. Evol.">
        <title>Pezizomycetes genomes reveal the molecular basis of ectomycorrhizal truffle lifestyle.</title>
        <authorList>
            <person name="Murat C."/>
            <person name="Payen T."/>
            <person name="Noel B."/>
            <person name="Kuo A."/>
            <person name="Morin E."/>
            <person name="Chen J."/>
            <person name="Kohler A."/>
            <person name="Krizsan K."/>
            <person name="Balestrini R."/>
            <person name="Da Silva C."/>
            <person name="Montanini B."/>
            <person name="Hainaut M."/>
            <person name="Levati E."/>
            <person name="Barry K.W."/>
            <person name="Belfiori B."/>
            <person name="Cichocki N."/>
            <person name="Clum A."/>
            <person name="Dockter R.B."/>
            <person name="Fauchery L."/>
            <person name="Guy J."/>
            <person name="Iotti M."/>
            <person name="Le Tacon F."/>
            <person name="Lindquist E.A."/>
            <person name="Lipzen A."/>
            <person name="Malagnac F."/>
            <person name="Mello A."/>
            <person name="Molinier V."/>
            <person name="Miyauchi S."/>
            <person name="Poulain J."/>
            <person name="Riccioni C."/>
            <person name="Rubini A."/>
            <person name="Sitrit Y."/>
            <person name="Splivallo R."/>
            <person name="Traeger S."/>
            <person name="Wang M."/>
            <person name="Zifcakova L."/>
            <person name="Wipf D."/>
            <person name="Zambonelli A."/>
            <person name="Paolocci F."/>
            <person name="Nowrousian M."/>
            <person name="Ottonello S."/>
            <person name="Baldrian P."/>
            <person name="Spatafora J.W."/>
            <person name="Henrissat B."/>
            <person name="Nagy L.G."/>
            <person name="Aury J.M."/>
            <person name="Wincker P."/>
            <person name="Grigoriev I.V."/>
            <person name="Bonfante P."/>
            <person name="Martin F.M."/>
        </authorList>
    </citation>
    <scope>NUCLEOTIDE SEQUENCE [LARGE SCALE GENOMIC DNA]</scope>
    <source>
        <strain evidence="1 2">RN42</strain>
    </source>
</reference>